<sequence>MATAIGNLFDVKGRIALVTGGSSGIGLMIAKALVTNGARVIITALPTDPIDAAVRELAALGRPSGGTAEGFPTDLASKPAIAALAAHLTDALRLPRLDVLVSNAGVRRDPPAPCAVAAAALPELQASMWSHRAADWADTFAVNTTAHYFLSVALVHLLAAAADRDVEVVRVEAAPEGGGGEGGSVTTTTTTTTTTVKGRELGCGSVVVTSSCASMHNCTNVDLTSYAASKAATDHLVAMLAAKFARWYSSWGEFQNQYSNYS</sequence>
<dbReference type="SUPFAM" id="SSF51735">
    <property type="entry name" value="NAD(P)-binding Rossmann-fold domains"/>
    <property type="match status" value="1"/>
</dbReference>
<keyword evidence="5" id="KW-1185">Reference proteome</keyword>
<gene>
    <name evidence="4" type="ORF">SLS58_007065</name>
</gene>
<comment type="similarity">
    <text evidence="1">Belongs to the short-chain dehydrogenases/reductases (SDR) family.</text>
</comment>
<evidence type="ECO:0000256" key="2">
    <source>
        <dbReference type="ARBA" id="ARBA00022857"/>
    </source>
</evidence>
<evidence type="ECO:0000256" key="3">
    <source>
        <dbReference type="ARBA" id="ARBA00023002"/>
    </source>
</evidence>
<organism evidence="4 5">
    <name type="scientific">Diplodia intermedia</name>
    <dbReference type="NCBI Taxonomy" id="856260"/>
    <lineage>
        <taxon>Eukaryota</taxon>
        <taxon>Fungi</taxon>
        <taxon>Dikarya</taxon>
        <taxon>Ascomycota</taxon>
        <taxon>Pezizomycotina</taxon>
        <taxon>Dothideomycetes</taxon>
        <taxon>Dothideomycetes incertae sedis</taxon>
        <taxon>Botryosphaeriales</taxon>
        <taxon>Botryosphaeriaceae</taxon>
        <taxon>Diplodia</taxon>
    </lineage>
</organism>
<name>A0ABR3TMC0_9PEZI</name>
<dbReference type="InterPro" id="IPR002347">
    <property type="entry name" value="SDR_fam"/>
</dbReference>
<evidence type="ECO:0000313" key="5">
    <source>
        <dbReference type="Proteomes" id="UP001521184"/>
    </source>
</evidence>
<dbReference type="PRINTS" id="PR00081">
    <property type="entry name" value="GDHRDH"/>
</dbReference>
<dbReference type="InterPro" id="IPR052178">
    <property type="entry name" value="Sec_Metab_Biosynth_SDR"/>
</dbReference>
<comment type="caution">
    <text evidence="4">The sequence shown here is derived from an EMBL/GenBank/DDBJ whole genome shotgun (WGS) entry which is preliminary data.</text>
</comment>
<dbReference type="PANTHER" id="PTHR43618">
    <property type="entry name" value="7-ALPHA-HYDROXYSTEROID DEHYDROGENASE"/>
    <property type="match status" value="1"/>
</dbReference>
<evidence type="ECO:0000313" key="4">
    <source>
        <dbReference type="EMBL" id="KAL1640392.1"/>
    </source>
</evidence>
<dbReference type="InterPro" id="IPR020904">
    <property type="entry name" value="Sc_DH/Rdtase_CS"/>
</dbReference>
<dbReference type="Gene3D" id="3.40.50.720">
    <property type="entry name" value="NAD(P)-binding Rossmann-like Domain"/>
    <property type="match status" value="1"/>
</dbReference>
<evidence type="ECO:0000256" key="1">
    <source>
        <dbReference type="ARBA" id="ARBA00006484"/>
    </source>
</evidence>
<proteinExistence type="inferred from homology"/>
<dbReference type="PANTHER" id="PTHR43618:SF4">
    <property type="entry name" value="SHORT CHAIN DEHYDROGENASE_REDUCTASE FAMILY (AFU_ORTHOLOGUE AFUA_7G04540)"/>
    <property type="match status" value="1"/>
</dbReference>
<dbReference type="Proteomes" id="UP001521184">
    <property type="component" value="Unassembled WGS sequence"/>
</dbReference>
<dbReference type="InterPro" id="IPR036291">
    <property type="entry name" value="NAD(P)-bd_dom_sf"/>
</dbReference>
<dbReference type="PROSITE" id="PS00061">
    <property type="entry name" value="ADH_SHORT"/>
    <property type="match status" value="1"/>
</dbReference>
<reference evidence="4 5" key="1">
    <citation type="journal article" date="2023" name="Plant Dis.">
        <title>First Report of Diplodia intermedia Causing Canker and Dieback Diseases on Apple Trees in Canada.</title>
        <authorList>
            <person name="Ellouze W."/>
            <person name="Ilyukhin E."/>
            <person name="Sulman M."/>
            <person name="Ali S."/>
        </authorList>
    </citation>
    <scope>NUCLEOTIDE SEQUENCE [LARGE SCALE GENOMIC DNA]</scope>
    <source>
        <strain evidence="4 5">M45-28</strain>
    </source>
</reference>
<accession>A0ABR3TMC0</accession>
<dbReference type="Pfam" id="PF00106">
    <property type="entry name" value="adh_short"/>
    <property type="match status" value="1"/>
</dbReference>
<dbReference type="EMBL" id="JAKEKT020000051">
    <property type="protein sequence ID" value="KAL1640392.1"/>
    <property type="molecule type" value="Genomic_DNA"/>
</dbReference>
<protein>
    <submittedName>
        <fullName evidence="4">Uncharacterized protein</fullName>
    </submittedName>
</protein>
<keyword evidence="2" id="KW-0521">NADP</keyword>
<keyword evidence="3" id="KW-0560">Oxidoreductase</keyword>